<comment type="caution">
    <text evidence="1">The sequence shown here is derived from an EMBL/GenBank/DDBJ whole genome shotgun (WGS) entry which is preliminary data.</text>
</comment>
<proteinExistence type="predicted"/>
<evidence type="ECO:0000313" key="1">
    <source>
        <dbReference type="EMBL" id="POA99432.1"/>
    </source>
</evidence>
<name>A0A2K4MR05_9NEIS</name>
<gene>
    <name evidence="1" type="ORF">C2134_06595</name>
</gene>
<evidence type="ECO:0000313" key="2">
    <source>
        <dbReference type="Proteomes" id="UP000236416"/>
    </source>
</evidence>
<organism evidence="1 2">
    <name type="scientific">Chromobacterium sinusclupearum</name>
    <dbReference type="NCBI Taxonomy" id="2077146"/>
    <lineage>
        <taxon>Bacteria</taxon>
        <taxon>Pseudomonadati</taxon>
        <taxon>Pseudomonadota</taxon>
        <taxon>Betaproteobacteria</taxon>
        <taxon>Neisseriales</taxon>
        <taxon>Chromobacteriaceae</taxon>
        <taxon>Chromobacterium</taxon>
    </lineage>
</organism>
<reference evidence="1 2" key="1">
    <citation type="submission" date="2018-01" db="EMBL/GenBank/DDBJ databases">
        <title>Genomic Sequence of Chromobacterium MWU13-2610 from wild cranberry bogs within the Cape Cod National Seashore.</title>
        <authorList>
            <person name="O'Hara-Hanley K."/>
            <person name="Soby S."/>
            <person name="Harrison A."/>
        </authorList>
    </citation>
    <scope>NUCLEOTIDE SEQUENCE [LARGE SCALE GENOMIC DNA]</scope>
    <source>
        <strain evidence="1 2">MWU13-2610</strain>
    </source>
</reference>
<keyword evidence="2" id="KW-1185">Reference proteome</keyword>
<dbReference type="AlphaFoldDB" id="A0A2K4MR05"/>
<protein>
    <submittedName>
        <fullName evidence="1">Uncharacterized protein</fullName>
    </submittedName>
</protein>
<accession>A0A2K4MR05</accession>
<dbReference type="EMBL" id="PPTF01000020">
    <property type="protein sequence ID" value="POA99432.1"/>
    <property type="molecule type" value="Genomic_DNA"/>
</dbReference>
<sequence length="84" mass="9835">MPRIVGAWMWTLDEKTFSRKLPLALRNCLWKELDYRFDTAWRIARPSFSIPSLLSSEDALCCMSQYDIFVVWIDCPVGKCLESL</sequence>
<dbReference type="Proteomes" id="UP000236416">
    <property type="component" value="Unassembled WGS sequence"/>
</dbReference>